<proteinExistence type="predicted"/>
<dbReference type="AlphaFoldDB" id="A0A830G9L4"/>
<comment type="caution">
    <text evidence="1">The sequence shown here is derived from an EMBL/GenBank/DDBJ whole genome shotgun (WGS) entry which is preliminary data.</text>
</comment>
<accession>A0A830G9L4</accession>
<dbReference type="Proteomes" id="UP000608850">
    <property type="component" value="Unassembled WGS sequence"/>
</dbReference>
<dbReference type="EMBL" id="BMOQ01000002">
    <property type="protein sequence ID" value="GGN10381.1"/>
    <property type="molecule type" value="Genomic_DNA"/>
</dbReference>
<evidence type="ECO:0000313" key="2">
    <source>
        <dbReference type="Proteomes" id="UP000608850"/>
    </source>
</evidence>
<organism evidence="1 2">
    <name type="scientific">Halarchaeum nitratireducens</name>
    <dbReference type="NCBI Taxonomy" id="489913"/>
    <lineage>
        <taxon>Archaea</taxon>
        <taxon>Methanobacteriati</taxon>
        <taxon>Methanobacteriota</taxon>
        <taxon>Stenosarchaea group</taxon>
        <taxon>Halobacteria</taxon>
        <taxon>Halobacteriales</taxon>
        <taxon>Halobacteriaceae</taxon>
    </lineage>
</organism>
<reference evidence="1 2" key="1">
    <citation type="journal article" date="2019" name="Int. J. Syst. Evol. Microbiol.">
        <title>The Global Catalogue of Microorganisms (GCM) 10K type strain sequencing project: providing services to taxonomists for standard genome sequencing and annotation.</title>
        <authorList>
            <consortium name="The Broad Institute Genomics Platform"/>
            <consortium name="The Broad Institute Genome Sequencing Center for Infectious Disease"/>
            <person name="Wu L."/>
            <person name="Ma J."/>
        </authorList>
    </citation>
    <scope>NUCLEOTIDE SEQUENCE [LARGE SCALE GENOMIC DNA]</scope>
    <source>
        <strain evidence="1 2">JCM 16331</strain>
    </source>
</reference>
<dbReference type="InterPro" id="IPR006311">
    <property type="entry name" value="TAT_signal"/>
</dbReference>
<protein>
    <submittedName>
        <fullName evidence="1">Uncharacterized protein</fullName>
    </submittedName>
</protein>
<keyword evidence="2" id="KW-1185">Reference proteome</keyword>
<dbReference type="SUPFAM" id="SSF50969">
    <property type="entry name" value="YVTN repeat-like/Quinoprotein amine dehydrogenase"/>
    <property type="match status" value="1"/>
</dbReference>
<dbReference type="InterPro" id="IPR011044">
    <property type="entry name" value="Quino_amine_DH_bsu"/>
</dbReference>
<sequence>MTSPSGRDMSSETSHITRRTILQATGAALAGLSAAGAASARDTPWTVAETPTDRTLYDVAYTDAGAHAVGGAGTLLSRTATGWQRVLDGGPTGNGNALYGADVTDDGKRLWFVGASGAIGEYDVTTGSLRDHSAPMDVTNNFNDVAVTGDAGAANVYVAGDSGKLYYSFENGESETWEYVTPASGSNINAVDFHGDRRGHIVDGNKTVLHTRDGETWTKIGLADANVNFYGVDSDGPDDVHVSGGGGMVFHWDGAEWTPSDTGDADLRDVEVSAGGAGLTVGGGGALYDLTDGTWRQQSTPTGANLKAVTRGPTDIAVGAGGLVVERRT</sequence>
<dbReference type="PROSITE" id="PS51318">
    <property type="entry name" value="TAT"/>
    <property type="match status" value="1"/>
</dbReference>
<name>A0A830G9L4_9EURY</name>
<evidence type="ECO:0000313" key="1">
    <source>
        <dbReference type="EMBL" id="GGN10381.1"/>
    </source>
</evidence>
<gene>
    <name evidence="1" type="ORF">GCM10009021_07750</name>
</gene>